<evidence type="ECO:0000256" key="4">
    <source>
        <dbReference type="ARBA" id="ARBA00022576"/>
    </source>
</evidence>
<dbReference type="InterPro" id="IPR015424">
    <property type="entry name" value="PyrdxlP-dep_Trfase"/>
</dbReference>
<dbReference type="PRINTS" id="PR00799">
    <property type="entry name" value="TRANSAMINASE"/>
</dbReference>
<keyword evidence="6" id="KW-0663">Pyridoxal phosphate</keyword>
<dbReference type="Pfam" id="PF00155">
    <property type="entry name" value="Aminotran_1_2"/>
    <property type="match status" value="1"/>
</dbReference>
<comment type="caution">
    <text evidence="10">The sequence shown here is derived from an EMBL/GenBank/DDBJ whole genome shotgun (WGS) entry which is preliminary data.</text>
</comment>
<comment type="subunit">
    <text evidence="3 8">Homodimer.</text>
</comment>
<dbReference type="PANTHER" id="PTHR11879:SF54">
    <property type="entry name" value="ASPARTATE AMINOTRANSFERASE, MITOCHONDRIAL"/>
    <property type="match status" value="1"/>
</dbReference>
<evidence type="ECO:0000256" key="5">
    <source>
        <dbReference type="ARBA" id="ARBA00022679"/>
    </source>
</evidence>
<feature type="domain" description="Aminotransferase class I/classII large" evidence="9">
    <location>
        <begin position="58"/>
        <end position="425"/>
    </location>
</feature>
<dbReference type="InterPro" id="IPR000796">
    <property type="entry name" value="Asp_trans"/>
</dbReference>
<reference evidence="10 11" key="1">
    <citation type="journal article" date="2021" name="BMC Genomics">
        <title>Datura genome reveals duplications of psychoactive alkaloid biosynthetic genes and high mutation rate following tissue culture.</title>
        <authorList>
            <person name="Rajewski A."/>
            <person name="Carter-House D."/>
            <person name="Stajich J."/>
            <person name="Litt A."/>
        </authorList>
    </citation>
    <scope>NUCLEOTIDE SEQUENCE [LARGE SCALE GENOMIC DNA]</scope>
    <source>
        <strain evidence="10">AR-01</strain>
    </source>
</reference>
<evidence type="ECO:0000256" key="7">
    <source>
        <dbReference type="ARBA" id="ARBA00049185"/>
    </source>
</evidence>
<dbReference type="SUPFAM" id="SSF53383">
    <property type="entry name" value="PLP-dependent transferases"/>
    <property type="match status" value="1"/>
</dbReference>
<accession>A0ABS8TSL4</accession>
<dbReference type="InterPro" id="IPR004838">
    <property type="entry name" value="NHTrfase_class1_PyrdxlP-BS"/>
</dbReference>
<dbReference type="EC" id="2.6.1.1" evidence="8"/>
<evidence type="ECO:0000256" key="3">
    <source>
        <dbReference type="ARBA" id="ARBA00011738"/>
    </source>
</evidence>
<dbReference type="InterPro" id="IPR015421">
    <property type="entry name" value="PyrdxlP-dep_Trfase_major"/>
</dbReference>
<evidence type="ECO:0000259" key="9">
    <source>
        <dbReference type="Pfam" id="PF00155"/>
    </source>
</evidence>
<gene>
    <name evidence="10" type="primary">ASP1_2</name>
    <name evidence="10" type="ORF">HAX54_015325</name>
</gene>
<dbReference type="PANTHER" id="PTHR11879">
    <property type="entry name" value="ASPARTATE AMINOTRANSFERASE"/>
    <property type="match status" value="1"/>
</dbReference>
<dbReference type="PROSITE" id="PS00105">
    <property type="entry name" value="AA_TRANSFER_CLASS_1"/>
    <property type="match status" value="1"/>
</dbReference>
<comment type="cofactor">
    <cofactor evidence="1">
        <name>pyridoxal 5'-phosphate</name>
        <dbReference type="ChEBI" id="CHEBI:597326"/>
    </cofactor>
</comment>
<comment type="catalytic activity">
    <reaction evidence="7 8">
        <text>L-aspartate + 2-oxoglutarate = oxaloacetate + L-glutamate</text>
        <dbReference type="Rhea" id="RHEA:21824"/>
        <dbReference type="ChEBI" id="CHEBI:16452"/>
        <dbReference type="ChEBI" id="CHEBI:16810"/>
        <dbReference type="ChEBI" id="CHEBI:29985"/>
        <dbReference type="ChEBI" id="CHEBI:29991"/>
        <dbReference type="EC" id="2.6.1.1"/>
    </reaction>
</comment>
<dbReference type="InterPro" id="IPR015422">
    <property type="entry name" value="PyrdxlP-dep_Trfase_small"/>
</dbReference>
<keyword evidence="5 8" id="KW-0808">Transferase</keyword>
<evidence type="ECO:0000256" key="8">
    <source>
        <dbReference type="RuleBase" id="RU000480"/>
    </source>
</evidence>
<sequence>MAIRAGIISGRNLTLRASSSSSLGARSLSSSWWRNVEPAPKDYILGVTEAFLADRSPDKVNVGVGAYRDDKGKPVVLECVREAERRIMGSFNMEYLPMGGNATMIEESLKLAYGEKSDLIKDKRIAAIQTLSGTGACRIFADFQNRFLIPDHLQIYFPAPTWSTHHCIWKDAHVPQRSYHYYHPESKGLDFGAMMGDIKNAPKGSIFLLHACAHNPTGVDPTEEQWREISQQFKMNGHFAFFDVAYQGLASGNPEKDAKAIRIFLEDGHPIGCAQSYAKNMGLYGQRVGCLSVVCEDEKQAVAVKSQLQQVARPMYSNPPVHGALVVSTILGDPNLKNLWLGEVKGMADRIIGMRTALRENLEKLGSPLSWEHITNQIGMFCYSGMTPEQVDRLTKEYHIYMTRNGRISMAGVTTGNVGYLANAIHEVTRSA</sequence>
<dbReference type="Gene3D" id="3.90.1150.10">
    <property type="entry name" value="Aspartate Aminotransferase, domain 1"/>
    <property type="match status" value="1"/>
</dbReference>
<evidence type="ECO:0000313" key="10">
    <source>
        <dbReference type="EMBL" id="MCD7473455.1"/>
    </source>
</evidence>
<dbReference type="EMBL" id="JACEIK010001973">
    <property type="protein sequence ID" value="MCD7473455.1"/>
    <property type="molecule type" value="Genomic_DNA"/>
</dbReference>
<evidence type="ECO:0000256" key="2">
    <source>
        <dbReference type="ARBA" id="ARBA00007441"/>
    </source>
</evidence>
<protein>
    <recommendedName>
        <fullName evidence="8">Aspartate aminotransferase</fullName>
        <ecNumber evidence="8">2.6.1.1</ecNumber>
    </recommendedName>
</protein>
<dbReference type="CDD" id="cd00609">
    <property type="entry name" value="AAT_like"/>
    <property type="match status" value="1"/>
</dbReference>
<evidence type="ECO:0000313" key="11">
    <source>
        <dbReference type="Proteomes" id="UP000823775"/>
    </source>
</evidence>
<comment type="miscellaneous">
    <text evidence="8">In eukaryotes there are cytoplasmic, mitochondrial and chloroplastic isozymes.</text>
</comment>
<dbReference type="NCBIfam" id="NF006719">
    <property type="entry name" value="PRK09257.1"/>
    <property type="match status" value="1"/>
</dbReference>
<organism evidence="10 11">
    <name type="scientific">Datura stramonium</name>
    <name type="common">Jimsonweed</name>
    <name type="synonym">Common thornapple</name>
    <dbReference type="NCBI Taxonomy" id="4076"/>
    <lineage>
        <taxon>Eukaryota</taxon>
        <taxon>Viridiplantae</taxon>
        <taxon>Streptophyta</taxon>
        <taxon>Embryophyta</taxon>
        <taxon>Tracheophyta</taxon>
        <taxon>Spermatophyta</taxon>
        <taxon>Magnoliopsida</taxon>
        <taxon>eudicotyledons</taxon>
        <taxon>Gunneridae</taxon>
        <taxon>Pentapetalae</taxon>
        <taxon>asterids</taxon>
        <taxon>lamiids</taxon>
        <taxon>Solanales</taxon>
        <taxon>Solanaceae</taxon>
        <taxon>Solanoideae</taxon>
        <taxon>Datureae</taxon>
        <taxon>Datura</taxon>
    </lineage>
</organism>
<dbReference type="InterPro" id="IPR004839">
    <property type="entry name" value="Aminotransferase_I/II_large"/>
</dbReference>
<name>A0ABS8TSL4_DATST</name>
<comment type="similarity">
    <text evidence="2">Belongs to the class-I pyridoxal-phosphate-dependent aminotransferase family.</text>
</comment>
<dbReference type="Proteomes" id="UP000823775">
    <property type="component" value="Unassembled WGS sequence"/>
</dbReference>
<evidence type="ECO:0000256" key="1">
    <source>
        <dbReference type="ARBA" id="ARBA00001933"/>
    </source>
</evidence>
<dbReference type="Gene3D" id="3.40.640.10">
    <property type="entry name" value="Type I PLP-dependent aspartate aminotransferase-like (Major domain)"/>
    <property type="match status" value="1"/>
</dbReference>
<keyword evidence="11" id="KW-1185">Reference proteome</keyword>
<evidence type="ECO:0000256" key="6">
    <source>
        <dbReference type="ARBA" id="ARBA00022898"/>
    </source>
</evidence>
<keyword evidence="4 8" id="KW-0032">Aminotransferase</keyword>
<proteinExistence type="inferred from homology"/>